<name>A0AAV5HQI6_9ROSI</name>
<proteinExistence type="predicted"/>
<organism evidence="2 3">
    <name type="scientific">Rubroshorea leprosula</name>
    <dbReference type="NCBI Taxonomy" id="152421"/>
    <lineage>
        <taxon>Eukaryota</taxon>
        <taxon>Viridiplantae</taxon>
        <taxon>Streptophyta</taxon>
        <taxon>Embryophyta</taxon>
        <taxon>Tracheophyta</taxon>
        <taxon>Spermatophyta</taxon>
        <taxon>Magnoliopsida</taxon>
        <taxon>eudicotyledons</taxon>
        <taxon>Gunneridae</taxon>
        <taxon>Pentapetalae</taxon>
        <taxon>rosids</taxon>
        <taxon>malvids</taxon>
        <taxon>Malvales</taxon>
        <taxon>Dipterocarpaceae</taxon>
        <taxon>Rubroshorea</taxon>
    </lineage>
</organism>
<feature type="chain" id="PRO_5043876309" evidence="1">
    <location>
        <begin position="21"/>
        <end position="74"/>
    </location>
</feature>
<dbReference type="EMBL" id="BPVZ01000003">
    <property type="protein sequence ID" value="GKU88812.1"/>
    <property type="molecule type" value="Genomic_DNA"/>
</dbReference>
<dbReference type="Proteomes" id="UP001054252">
    <property type="component" value="Unassembled WGS sequence"/>
</dbReference>
<keyword evidence="1" id="KW-0732">Signal</keyword>
<accession>A0AAV5HQI6</accession>
<evidence type="ECO:0000313" key="2">
    <source>
        <dbReference type="EMBL" id="GKU88812.1"/>
    </source>
</evidence>
<sequence length="74" mass="8118">MDCCQEVLCWVLFLFTGCQGQALTNPQISSNCCAHEGWVVSEPFDVVPSLRPSSLAVSTVSQKHLFGVFEPFVP</sequence>
<reference evidence="2 3" key="1">
    <citation type="journal article" date="2021" name="Commun. Biol.">
        <title>The genome of Shorea leprosula (Dipterocarpaceae) highlights the ecological relevance of drought in aseasonal tropical rainforests.</title>
        <authorList>
            <person name="Ng K.K.S."/>
            <person name="Kobayashi M.J."/>
            <person name="Fawcett J.A."/>
            <person name="Hatakeyama M."/>
            <person name="Paape T."/>
            <person name="Ng C.H."/>
            <person name="Ang C.C."/>
            <person name="Tnah L.H."/>
            <person name="Lee C.T."/>
            <person name="Nishiyama T."/>
            <person name="Sese J."/>
            <person name="O'Brien M.J."/>
            <person name="Copetti D."/>
            <person name="Mohd Noor M.I."/>
            <person name="Ong R.C."/>
            <person name="Putra M."/>
            <person name="Sireger I.Z."/>
            <person name="Indrioko S."/>
            <person name="Kosugi Y."/>
            <person name="Izuno A."/>
            <person name="Isagi Y."/>
            <person name="Lee S.L."/>
            <person name="Shimizu K.K."/>
        </authorList>
    </citation>
    <scope>NUCLEOTIDE SEQUENCE [LARGE SCALE GENOMIC DNA]</scope>
    <source>
        <strain evidence="2">214</strain>
    </source>
</reference>
<feature type="signal peptide" evidence="1">
    <location>
        <begin position="1"/>
        <end position="20"/>
    </location>
</feature>
<evidence type="ECO:0000256" key="1">
    <source>
        <dbReference type="SAM" id="SignalP"/>
    </source>
</evidence>
<comment type="caution">
    <text evidence="2">The sequence shown here is derived from an EMBL/GenBank/DDBJ whole genome shotgun (WGS) entry which is preliminary data.</text>
</comment>
<evidence type="ECO:0000313" key="3">
    <source>
        <dbReference type="Proteomes" id="UP001054252"/>
    </source>
</evidence>
<protein>
    <submittedName>
        <fullName evidence="2">Uncharacterized protein</fullName>
    </submittedName>
</protein>
<gene>
    <name evidence="2" type="ORF">SLEP1_g3030</name>
</gene>
<dbReference type="AlphaFoldDB" id="A0AAV5HQI6"/>
<keyword evidence="3" id="KW-1185">Reference proteome</keyword>